<gene>
    <name evidence="1" type="ORF">SAMN02787144_1011153</name>
</gene>
<name>A0A1K2CQ58_STRAR</name>
<evidence type="ECO:0000313" key="2">
    <source>
        <dbReference type="Proteomes" id="UP000181909"/>
    </source>
</evidence>
<dbReference type="AlphaFoldDB" id="A0A1K2CQ58"/>
<organism evidence="1 2">
    <name type="scientific">Streptomyces atratus</name>
    <dbReference type="NCBI Taxonomy" id="1893"/>
    <lineage>
        <taxon>Bacteria</taxon>
        <taxon>Bacillati</taxon>
        <taxon>Actinomycetota</taxon>
        <taxon>Actinomycetes</taxon>
        <taxon>Kitasatosporales</taxon>
        <taxon>Streptomycetaceae</taxon>
        <taxon>Streptomyces</taxon>
    </lineage>
</organism>
<dbReference type="EMBL" id="FPJO01000011">
    <property type="protein sequence ID" value="SFY13019.1"/>
    <property type="molecule type" value="Genomic_DNA"/>
</dbReference>
<reference evidence="1 2" key="1">
    <citation type="submission" date="2016-11" db="EMBL/GenBank/DDBJ databases">
        <authorList>
            <person name="Jaros S."/>
            <person name="Januszkiewicz K."/>
            <person name="Wedrychowicz H."/>
        </authorList>
    </citation>
    <scope>NUCLEOTIDE SEQUENCE [LARGE SCALE GENOMIC DNA]</scope>
    <source>
        <strain evidence="1 2">OK807</strain>
    </source>
</reference>
<accession>A0A1K2CQ58</accession>
<protein>
    <submittedName>
        <fullName evidence="1">Uncharacterized protein</fullName>
    </submittedName>
</protein>
<dbReference type="RefSeq" id="WP_177328178.1">
    <property type="nucleotide sequence ID" value="NZ_FPJO01000011.1"/>
</dbReference>
<sequence length="50" mass="5133">MSHTVRAARDIRSLRTNVRTAVRAAVVLREAKGEGMLAAGGCVAVSPVAG</sequence>
<evidence type="ECO:0000313" key="1">
    <source>
        <dbReference type="EMBL" id="SFY13019.1"/>
    </source>
</evidence>
<dbReference type="STRING" id="1893.SAMN02787144_1011153"/>
<proteinExistence type="predicted"/>
<dbReference type="Proteomes" id="UP000181909">
    <property type="component" value="Unassembled WGS sequence"/>
</dbReference>